<dbReference type="GeneID" id="36396616"/>
<reference evidence="2" key="1">
    <citation type="submission" date="2014-09" db="EMBL/GenBank/DDBJ databases">
        <authorList>
            <person name="Sharma Rahul"/>
            <person name="Thines Marco"/>
        </authorList>
    </citation>
    <scope>NUCLEOTIDE SEQUENCE [LARGE SCALE GENOMIC DNA]</scope>
</reference>
<name>A0A0P1AWX2_PLAHL</name>
<keyword evidence="2" id="KW-1185">Reference proteome</keyword>
<dbReference type="Proteomes" id="UP000054928">
    <property type="component" value="Unassembled WGS sequence"/>
</dbReference>
<protein>
    <submittedName>
        <fullName evidence="1">Uncharacterized protein</fullName>
    </submittedName>
</protein>
<dbReference type="RefSeq" id="XP_024581621.1">
    <property type="nucleotide sequence ID" value="XM_024715976.1"/>
</dbReference>
<evidence type="ECO:0000313" key="1">
    <source>
        <dbReference type="EMBL" id="CEG45252.1"/>
    </source>
</evidence>
<organism evidence="1 2">
    <name type="scientific">Plasmopara halstedii</name>
    <name type="common">Downy mildew of sunflower</name>
    <dbReference type="NCBI Taxonomy" id="4781"/>
    <lineage>
        <taxon>Eukaryota</taxon>
        <taxon>Sar</taxon>
        <taxon>Stramenopiles</taxon>
        <taxon>Oomycota</taxon>
        <taxon>Peronosporomycetes</taxon>
        <taxon>Peronosporales</taxon>
        <taxon>Peronosporaceae</taxon>
        <taxon>Plasmopara</taxon>
    </lineage>
</organism>
<evidence type="ECO:0000313" key="2">
    <source>
        <dbReference type="Proteomes" id="UP000054928"/>
    </source>
</evidence>
<dbReference type="EMBL" id="CCYD01001551">
    <property type="protein sequence ID" value="CEG45252.1"/>
    <property type="molecule type" value="Genomic_DNA"/>
</dbReference>
<dbReference type="AlphaFoldDB" id="A0A0P1AWX2"/>
<proteinExistence type="predicted"/>
<accession>A0A0P1AWX2</accession>
<sequence>MEVDTVEPHEPAIINDSEMVFVNDHAEVYTLPLPSNSTRQMRKRQRGQIEMLLPFILTPQKCNTVLTS</sequence>